<dbReference type="EMBL" id="JAQQWL010000006">
    <property type="protein sequence ID" value="KAK8069981.1"/>
    <property type="molecule type" value="Genomic_DNA"/>
</dbReference>
<keyword evidence="2" id="KW-1185">Reference proteome</keyword>
<dbReference type="Proteomes" id="UP001480595">
    <property type="component" value="Unassembled WGS sequence"/>
</dbReference>
<comment type="caution">
    <text evidence="1">The sequence shown here is derived from an EMBL/GenBank/DDBJ whole genome shotgun (WGS) entry which is preliminary data.</text>
</comment>
<accession>A0ABR1VI57</accession>
<gene>
    <name evidence="1" type="ORF">PG994_006597</name>
</gene>
<sequence length="143" mass="16095">MVLGGGQKSRRLDPETLWAVLYQAGLNIKDGLEYQIAPRQLDVRLYTDQIVSLAVNHVRCDNFANIRRRTDMLWGKYAAAGRPKLGRFMVRYGSQAVHFDSMAEATAFSKLKSNKQKAEVAKMDIAGLYEKSAISTKVVSKQR</sequence>
<dbReference type="GeneID" id="92091069"/>
<evidence type="ECO:0000313" key="1">
    <source>
        <dbReference type="EMBL" id="KAK8069981.1"/>
    </source>
</evidence>
<evidence type="ECO:0000313" key="2">
    <source>
        <dbReference type="Proteomes" id="UP001480595"/>
    </source>
</evidence>
<proteinExistence type="predicted"/>
<reference evidence="1 2" key="1">
    <citation type="submission" date="2023-01" db="EMBL/GenBank/DDBJ databases">
        <title>Analysis of 21 Apiospora genomes using comparative genomics revels a genus with tremendous synthesis potential of carbohydrate active enzymes and secondary metabolites.</title>
        <authorList>
            <person name="Sorensen T."/>
        </authorList>
    </citation>
    <scope>NUCLEOTIDE SEQUENCE [LARGE SCALE GENOMIC DNA]</scope>
    <source>
        <strain evidence="1 2">CBS 135458</strain>
    </source>
</reference>
<name>A0ABR1VI57_9PEZI</name>
<dbReference type="RefSeq" id="XP_066717275.1">
    <property type="nucleotide sequence ID" value="XM_066858006.1"/>
</dbReference>
<organism evidence="1 2">
    <name type="scientific">Apiospora phragmitis</name>
    <dbReference type="NCBI Taxonomy" id="2905665"/>
    <lineage>
        <taxon>Eukaryota</taxon>
        <taxon>Fungi</taxon>
        <taxon>Dikarya</taxon>
        <taxon>Ascomycota</taxon>
        <taxon>Pezizomycotina</taxon>
        <taxon>Sordariomycetes</taxon>
        <taxon>Xylariomycetidae</taxon>
        <taxon>Amphisphaeriales</taxon>
        <taxon>Apiosporaceae</taxon>
        <taxon>Apiospora</taxon>
    </lineage>
</organism>
<protein>
    <submittedName>
        <fullName evidence="1">Uncharacterized protein</fullName>
    </submittedName>
</protein>